<accession>D8U500</accession>
<dbReference type="RefSeq" id="XP_002953736.1">
    <property type="nucleotide sequence ID" value="XM_002953690.1"/>
</dbReference>
<organism evidence="2">
    <name type="scientific">Volvox carteri f. nagariensis</name>
    <dbReference type="NCBI Taxonomy" id="3068"/>
    <lineage>
        <taxon>Eukaryota</taxon>
        <taxon>Viridiplantae</taxon>
        <taxon>Chlorophyta</taxon>
        <taxon>core chlorophytes</taxon>
        <taxon>Chlorophyceae</taxon>
        <taxon>CS clade</taxon>
        <taxon>Chlamydomonadales</taxon>
        <taxon>Volvocaceae</taxon>
        <taxon>Volvox</taxon>
    </lineage>
</organism>
<gene>
    <name evidence="1" type="ORF">VOLCADRAFT_94516</name>
</gene>
<evidence type="ECO:0000313" key="2">
    <source>
        <dbReference type="Proteomes" id="UP000001058"/>
    </source>
</evidence>
<dbReference type="InParanoid" id="D8U500"/>
<keyword evidence="2" id="KW-1185">Reference proteome</keyword>
<name>D8U500_VOLCA</name>
<dbReference type="EMBL" id="GL378358">
    <property type="protein sequence ID" value="EFJ45360.1"/>
    <property type="molecule type" value="Genomic_DNA"/>
</dbReference>
<evidence type="ECO:0000313" key="1">
    <source>
        <dbReference type="EMBL" id="EFJ45360.1"/>
    </source>
</evidence>
<dbReference type="OrthoDB" id="66620at2759"/>
<protein>
    <submittedName>
        <fullName evidence="1">Uncharacterized protein</fullName>
    </submittedName>
</protein>
<sequence>NVPAVFKWLPKASLIKQSFEALCVNEFPGLKFDADVNGGGMRDGDQVLQWLSFNKSSITGCCTAQARILLFYYWITFCILRASQPRQLQALPMLLLMMMMRRRRKF</sequence>
<proteinExistence type="predicted"/>
<dbReference type="eggNOG" id="KOG0061">
    <property type="taxonomic scope" value="Eukaryota"/>
</dbReference>
<reference evidence="1 2" key="1">
    <citation type="journal article" date="2010" name="Science">
        <title>Genomic analysis of organismal complexity in the multicellular green alga Volvox carteri.</title>
        <authorList>
            <person name="Prochnik S.E."/>
            <person name="Umen J."/>
            <person name="Nedelcu A.M."/>
            <person name="Hallmann A."/>
            <person name="Miller S.M."/>
            <person name="Nishii I."/>
            <person name="Ferris P."/>
            <person name="Kuo A."/>
            <person name="Mitros T."/>
            <person name="Fritz-Laylin L.K."/>
            <person name="Hellsten U."/>
            <person name="Chapman J."/>
            <person name="Simakov O."/>
            <person name="Rensing S.A."/>
            <person name="Terry A."/>
            <person name="Pangilinan J."/>
            <person name="Kapitonov V."/>
            <person name="Jurka J."/>
            <person name="Salamov A."/>
            <person name="Shapiro H."/>
            <person name="Schmutz J."/>
            <person name="Grimwood J."/>
            <person name="Lindquist E."/>
            <person name="Lucas S."/>
            <person name="Grigoriev I.V."/>
            <person name="Schmitt R."/>
            <person name="Kirk D."/>
            <person name="Rokhsar D.S."/>
        </authorList>
    </citation>
    <scope>NUCLEOTIDE SEQUENCE [LARGE SCALE GENOMIC DNA]</scope>
    <source>
        <strain evidence="2">f. Nagariensis / Eve</strain>
    </source>
</reference>
<dbReference type="KEGG" id="vcn:VOLCADRAFT_94516"/>
<dbReference type="GeneID" id="9616526"/>
<dbReference type="AlphaFoldDB" id="D8U500"/>
<dbReference type="Proteomes" id="UP000001058">
    <property type="component" value="Unassembled WGS sequence"/>
</dbReference>
<feature type="non-terminal residue" evidence="1">
    <location>
        <position position="1"/>
    </location>
</feature>